<dbReference type="Pfam" id="PF04055">
    <property type="entry name" value="Radical_SAM"/>
    <property type="match status" value="1"/>
</dbReference>
<dbReference type="SFLD" id="SFLDG01082">
    <property type="entry name" value="B12-binding_domain_containing"/>
    <property type="match status" value="1"/>
</dbReference>
<dbReference type="STRING" id="1935.B1H20_29985"/>
<dbReference type="PROSITE" id="PS51918">
    <property type="entry name" value="RADICAL_SAM"/>
    <property type="match status" value="1"/>
</dbReference>
<evidence type="ECO:0000256" key="5">
    <source>
        <dbReference type="ARBA" id="ARBA00022723"/>
    </source>
</evidence>
<feature type="region of interest" description="Disordered" evidence="8">
    <location>
        <begin position="598"/>
        <end position="617"/>
    </location>
</feature>
<evidence type="ECO:0000256" key="7">
    <source>
        <dbReference type="ARBA" id="ARBA00023014"/>
    </source>
</evidence>
<comment type="cofactor">
    <cofactor evidence="1">
        <name>[4Fe-4S] cluster</name>
        <dbReference type="ChEBI" id="CHEBI:49883"/>
    </cofactor>
</comment>
<keyword evidence="3" id="KW-0808">Transferase</keyword>
<dbReference type="KEGG" id="svu:B1H20_29985"/>
<organism evidence="11 12">
    <name type="scientific">Streptomyces violaceoruber</name>
    <dbReference type="NCBI Taxonomy" id="1935"/>
    <lineage>
        <taxon>Bacteria</taxon>
        <taxon>Bacillati</taxon>
        <taxon>Actinomycetota</taxon>
        <taxon>Actinomycetes</taxon>
        <taxon>Kitasatosporales</taxon>
        <taxon>Streptomycetaceae</taxon>
        <taxon>Streptomyces</taxon>
        <taxon>Streptomyces violaceoruber group</taxon>
    </lineage>
</organism>
<keyword evidence="4" id="KW-0949">S-adenosyl-L-methionine</keyword>
<dbReference type="Proteomes" id="UP000192445">
    <property type="component" value="Chromosome"/>
</dbReference>
<accession>A0A1V0UIT9</accession>
<evidence type="ECO:0000313" key="11">
    <source>
        <dbReference type="EMBL" id="ARF65169.1"/>
    </source>
</evidence>
<dbReference type="GO" id="GO:0031419">
    <property type="term" value="F:cobalamin binding"/>
    <property type="evidence" value="ECO:0007669"/>
    <property type="project" value="InterPro"/>
</dbReference>
<evidence type="ECO:0000256" key="4">
    <source>
        <dbReference type="ARBA" id="ARBA00022691"/>
    </source>
</evidence>
<dbReference type="CDD" id="cd01335">
    <property type="entry name" value="Radical_SAM"/>
    <property type="match status" value="1"/>
</dbReference>
<dbReference type="SMART" id="SM00729">
    <property type="entry name" value="Elp3"/>
    <property type="match status" value="1"/>
</dbReference>
<proteinExistence type="predicted"/>
<keyword evidence="5" id="KW-0479">Metal-binding</keyword>
<dbReference type="InterPro" id="IPR058240">
    <property type="entry name" value="rSAM_sf"/>
</dbReference>
<dbReference type="EMBL" id="CP020570">
    <property type="protein sequence ID" value="ARF65169.1"/>
    <property type="molecule type" value="Genomic_DNA"/>
</dbReference>
<evidence type="ECO:0000256" key="6">
    <source>
        <dbReference type="ARBA" id="ARBA00023004"/>
    </source>
</evidence>
<dbReference type="PROSITE" id="PS51332">
    <property type="entry name" value="B12_BINDING"/>
    <property type="match status" value="1"/>
</dbReference>
<name>A0A1V0UIT9_STRVN</name>
<dbReference type="InterPro" id="IPR034466">
    <property type="entry name" value="Methyltransferase_Class_B"/>
</dbReference>
<dbReference type="InterPro" id="IPR007197">
    <property type="entry name" value="rSAM"/>
</dbReference>
<sequence length="617" mass="69176">MTATDATPAPAVSLPIEAVRRAKPGDFTIALDERITDPAAFRVSFVILLDGDLVMSPEHLGVAYMAAVLRQVGFTCEIREVEHGSHHEAVEEIVGFGPDLVCFTLMSLNVPSCLEFSEAMRGRLPEVVIACGGPAGTFTGKDILRGNPYADLVAVGEGEPLILDLVQRLALGESVEDCPGIAYRRADGELRQNAPRPLVHDLDVLPYPARDQLRAHGNKLEYVRVSTSRGCVARCTFCSAPNLGNRVQAGKAWRGRSAESVVDEVEHLVREHHFRTLDFVDSTFEDPDGGRVGKKRVRAIAQGILDRGLDIFYNVCMRAENWDDTPEDHDLLDLMVRSGLEKVNVGIESGVAEELLLWDKRATVENNVTVIRMLREHGIYLAMGFIPFHPYATVETLVENAKFLRSHAGHNLRRLTERLEVYPGTTIETKMAADGLLGDNYRTSLDPYDYRFKDERVQKLAVHYASLYNNDDYHQRGVLTDQSAVFEFETFNVVVQTFVSRLYRRFHHVPEAMAELEEFKGFLHELRQRMGLANYAFFMDNLEGVLSGSLDAARQRRQVAEVEDRFRRSIDEIRTRQLRTGMRFHRLGLDVAEISSQLPVPQPGGAPRSYNGGAPTW</sequence>
<dbReference type="OrthoDB" id="5298546at2"/>
<dbReference type="PANTHER" id="PTHR43409:SF7">
    <property type="entry name" value="BLL1977 PROTEIN"/>
    <property type="match status" value="1"/>
</dbReference>
<dbReference type="GO" id="GO:0051539">
    <property type="term" value="F:4 iron, 4 sulfur cluster binding"/>
    <property type="evidence" value="ECO:0007669"/>
    <property type="project" value="UniProtKB-KW"/>
</dbReference>
<dbReference type="SFLD" id="SFLDG01123">
    <property type="entry name" value="methyltransferase_(Class_B)"/>
    <property type="match status" value="1"/>
</dbReference>
<dbReference type="AlphaFoldDB" id="A0A1V0UIT9"/>
<dbReference type="InterPro" id="IPR006638">
    <property type="entry name" value="Elp3/MiaA/NifB-like_rSAM"/>
</dbReference>
<dbReference type="SFLD" id="SFLDS00029">
    <property type="entry name" value="Radical_SAM"/>
    <property type="match status" value="1"/>
</dbReference>
<evidence type="ECO:0000259" key="10">
    <source>
        <dbReference type="PROSITE" id="PS51918"/>
    </source>
</evidence>
<keyword evidence="6" id="KW-0408">Iron</keyword>
<keyword evidence="2" id="KW-0489">Methyltransferase</keyword>
<evidence type="ECO:0000256" key="8">
    <source>
        <dbReference type="SAM" id="MobiDB-lite"/>
    </source>
</evidence>
<evidence type="ECO:0000259" key="9">
    <source>
        <dbReference type="PROSITE" id="PS51332"/>
    </source>
</evidence>
<dbReference type="RefSeq" id="WP_050490802.1">
    <property type="nucleotide sequence ID" value="NZ_CP020570.1"/>
</dbReference>
<dbReference type="GO" id="GO:0005829">
    <property type="term" value="C:cytosol"/>
    <property type="evidence" value="ECO:0007669"/>
    <property type="project" value="TreeGrafter"/>
</dbReference>
<dbReference type="CDD" id="cd02068">
    <property type="entry name" value="radical_SAM_B12_BD"/>
    <property type="match status" value="1"/>
</dbReference>
<dbReference type="SUPFAM" id="SSF102114">
    <property type="entry name" value="Radical SAM enzymes"/>
    <property type="match status" value="1"/>
</dbReference>
<keyword evidence="7" id="KW-0411">Iron-sulfur</keyword>
<dbReference type="Gene3D" id="3.40.50.280">
    <property type="entry name" value="Cobalamin-binding domain"/>
    <property type="match status" value="1"/>
</dbReference>
<evidence type="ECO:0000256" key="3">
    <source>
        <dbReference type="ARBA" id="ARBA00022679"/>
    </source>
</evidence>
<dbReference type="InterPro" id="IPR013785">
    <property type="entry name" value="Aldolase_TIM"/>
</dbReference>
<evidence type="ECO:0000313" key="12">
    <source>
        <dbReference type="Proteomes" id="UP000192445"/>
    </source>
</evidence>
<dbReference type="SUPFAM" id="SSF52242">
    <property type="entry name" value="Cobalamin (vitamin B12)-binding domain"/>
    <property type="match status" value="1"/>
</dbReference>
<feature type="domain" description="B12-binding" evidence="9">
    <location>
        <begin position="42"/>
        <end position="176"/>
    </location>
</feature>
<gene>
    <name evidence="11" type="ORF">B1H20_29985</name>
</gene>
<dbReference type="InterPro" id="IPR036724">
    <property type="entry name" value="Cobalamin-bd_sf"/>
</dbReference>
<protein>
    <submittedName>
        <fullName evidence="11">B12-binding domain-containing radical SAM protein</fullName>
    </submittedName>
</protein>
<dbReference type="InterPro" id="IPR051198">
    <property type="entry name" value="BchE-like"/>
</dbReference>
<dbReference type="GO" id="GO:0046872">
    <property type="term" value="F:metal ion binding"/>
    <property type="evidence" value="ECO:0007669"/>
    <property type="project" value="UniProtKB-KW"/>
</dbReference>
<dbReference type="Gene3D" id="3.20.20.70">
    <property type="entry name" value="Aldolase class I"/>
    <property type="match status" value="1"/>
</dbReference>
<dbReference type="PANTHER" id="PTHR43409">
    <property type="entry name" value="ANAEROBIC MAGNESIUM-PROTOPORPHYRIN IX MONOMETHYL ESTER CYCLASE-RELATED"/>
    <property type="match status" value="1"/>
</dbReference>
<dbReference type="Pfam" id="PF02310">
    <property type="entry name" value="B12-binding"/>
    <property type="match status" value="1"/>
</dbReference>
<evidence type="ECO:0000256" key="2">
    <source>
        <dbReference type="ARBA" id="ARBA00022603"/>
    </source>
</evidence>
<dbReference type="GeneID" id="63983785"/>
<reference evidence="11 12" key="1">
    <citation type="submission" date="2017-03" db="EMBL/GenBank/DDBJ databases">
        <title>Complete Genome Sequence of a natural compounds producer, Streptomyces violaceus S21.</title>
        <authorList>
            <person name="Zhong C."/>
            <person name="Zhao Z."/>
            <person name="Fu J."/>
            <person name="Zong G."/>
            <person name="Qin R."/>
            <person name="Cao G."/>
        </authorList>
    </citation>
    <scope>NUCLEOTIDE SEQUENCE [LARGE SCALE GENOMIC DNA]</scope>
    <source>
        <strain evidence="11 12">S21</strain>
    </source>
</reference>
<evidence type="ECO:0000256" key="1">
    <source>
        <dbReference type="ARBA" id="ARBA00001966"/>
    </source>
</evidence>
<dbReference type="GO" id="GO:0003824">
    <property type="term" value="F:catalytic activity"/>
    <property type="evidence" value="ECO:0007669"/>
    <property type="project" value="InterPro"/>
</dbReference>
<feature type="domain" description="Radical SAM core" evidence="10">
    <location>
        <begin position="215"/>
        <end position="471"/>
    </location>
</feature>
<dbReference type="InterPro" id="IPR006158">
    <property type="entry name" value="Cobalamin-bd"/>
</dbReference>